<sequence length="155" mass="17419">MAYPPRAWRAETGYQAIAPPPPPTGPGIMFYPWQQQPIQYVPGPVGVYDISQAMLGMPPPYPGLSLPPPPPPPRPPPTKEQLKACKPPPKEAKKEDEEKRDKKEEKKEENQKKPRRAPPSLTPGMNYMFPPSHTKLHIFRSSGSIWKSKYAGMDL</sequence>
<evidence type="ECO:0000313" key="3">
    <source>
        <dbReference type="Proteomes" id="UP001310890"/>
    </source>
</evidence>
<evidence type="ECO:0000313" key="2">
    <source>
        <dbReference type="EMBL" id="KAK5114543.1"/>
    </source>
</evidence>
<reference evidence="2" key="1">
    <citation type="submission" date="2023-08" db="EMBL/GenBank/DDBJ databases">
        <title>Black Yeasts Isolated from many extreme environments.</title>
        <authorList>
            <person name="Coleine C."/>
            <person name="Stajich J.E."/>
            <person name="Selbmann L."/>
        </authorList>
    </citation>
    <scope>NUCLEOTIDE SEQUENCE</scope>
    <source>
        <strain evidence="2">CCFEE 5401</strain>
    </source>
</reference>
<protein>
    <submittedName>
        <fullName evidence="2">Uncharacterized protein</fullName>
    </submittedName>
</protein>
<organism evidence="2 3">
    <name type="scientific">Meristemomyces frigidus</name>
    <dbReference type="NCBI Taxonomy" id="1508187"/>
    <lineage>
        <taxon>Eukaryota</taxon>
        <taxon>Fungi</taxon>
        <taxon>Dikarya</taxon>
        <taxon>Ascomycota</taxon>
        <taxon>Pezizomycotina</taxon>
        <taxon>Dothideomycetes</taxon>
        <taxon>Dothideomycetidae</taxon>
        <taxon>Mycosphaerellales</taxon>
        <taxon>Teratosphaeriaceae</taxon>
        <taxon>Meristemomyces</taxon>
    </lineage>
</organism>
<comment type="caution">
    <text evidence="2">The sequence shown here is derived from an EMBL/GenBank/DDBJ whole genome shotgun (WGS) entry which is preliminary data.</text>
</comment>
<dbReference type="AlphaFoldDB" id="A0AAN7TSZ8"/>
<feature type="compositionally biased region" description="Basic and acidic residues" evidence="1">
    <location>
        <begin position="80"/>
        <end position="112"/>
    </location>
</feature>
<feature type="compositionally biased region" description="Pro residues" evidence="1">
    <location>
        <begin position="57"/>
        <end position="78"/>
    </location>
</feature>
<gene>
    <name evidence="2" type="ORF">LTR62_002478</name>
</gene>
<dbReference type="EMBL" id="JAVRRL010000017">
    <property type="protein sequence ID" value="KAK5114543.1"/>
    <property type="molecule type" value="Genomic_DNA"/>
</dbReference>
<name>A0AAN7TSZ8_9PEZI</name>
<dbReference type="Proteomes" id="UP001310890">
    <property type="component" value="Unassembled WGS sequence"/>
</dbReference>
<accession>A0AAN7TSZ8</accession>
<evidence type="ECO:0000256" key="1">
    <source>
        <dbReference type="SAM" id="MobiDB-lite"/>
    </source>
</evidence>
<feature type="region of interest" description="Disordered" evidence="1">
    <location>
        <begin position="53"/>
        <end position="129"/>
    </location>
</feature>
<proteinExistence type="predicted"/>